<dbReference type="EMBL" id="LAZR01011271">
    <property type="protein sequence ID" value="KKM62552.1"/>
    <property type="molecule type" value="Genomic_DNA"/>
</dbReference>
<accession>A0A0F9LZU8</accession>
<evidence type="ECO:0008006" key="2">
    <source>
        <dbReference type="Google" id="ProtNLM"/>
    </source>
</evidence>
<reference evidence="1" key="1">
    <citation type="journal article" date="2015" name="Nature">
        <title>Complex archaea that bridge the gap between prokaryotes and eukaryotes.</title>
        <authorList>
            <person name="Spang A."/>
            <person name="Saw J.H."/>
            <person name="Jorgensen S.L."/>
            <person name="Zaremba-Niedzwiedzka K."/>
            <person name="Martijn J."/>
            <person name="Lind A.E."/>
            <person name="van Eijk R."/>
            <person name="Schleper C."/>
            <person name="Guy L."/>
            <person name="Ettema T.J."/>
        </authorList>
    </citation>
    <scope>NUCLEOTIDE SEQUENCE</scope>
</reference>
<sequence length="389" mass="43156">MPVLGLRGTGSFSADDRPKNYREILLFLKPNTEAPLTALMGRSKEKATDDAEFKWFEKGLPQQRVTVSGSQTSSDTTIEITGSAQAKIFKKGHAVINERTLEVFWVTADPSSPHTSINVARGKGSTAAAMNDLDGLLILGSHHPEGAAVPTAVSYDATVVNNFTEIFRTTLDLTETARVTRLRWDEAGPMREAKREALELHSIEMEKQFLFGSKVEDTSGAQPERTTQGLNSFVTSNVKDFADAVDIDSWENFLEDIFEDGSNEKLALIGNRALNVINKLVRNNTEMVVTPKDQTFGMAMTTYLTPYGTLMLRQHPLLSKNATFNDWGFIVDMAHIVIRPLRSRDTSYKENRQDSGTDARKDEYLSEIGLEVNHESTHAIFKNASAFSA</sequence>
<comment type="caution">
    <text evidence="1">The sequence shown here is derived from an EMBL/GenBank/DDBJ whole genome shotgun (WGS) entry which is preliminary data.</text>
</comment>
<dbReference type="AlphaFoldDB" id="A0A0F9LZU8"/>
<name>A0A0F9LZU8_9ZZZZ</name>
<dbReference type="Pfam" id="PF17236">
    <property type="entry name" value="SU10_MCP"/>
    <property type="match status" value="1"/>
</dbReference>
<gene>
    <name evidence="1" type="ORF">LCGC14_1520500</name>
</gene>
<proteinExistence type="predicted"/>
<dbReference type="InterPro" id="IPR035198">
    <property type="entry name" value="SU10_MCP"/>
</dbReference>
<organism evidence="1">
    <name type="scientific">marine sediment metagenome</name>
    <dbReference type="NCBI Taxonomy" id="412755"/>
    <lineage>
        <taxon>unclassified sequences</taxon>
        <taxon>metagenomes</taxon>
        <taxon>ecological metagenomes</taxon>
    </lineage>
</organism>
<protein>
    <recommendedName>
        <fullName evidence="2">Bacteriophage Mu GpT domain-containing protein</fullName>
    </recommendedName>
</protein>
<evidence type="ECO:0000313" key="1">
    <source>
        <dbReference type="EMBL" id="KKM62552.1"/>
    </source>
</evidence>